<organism evidence="4 5">
    <name type="scientific">Acrocarpospora macrocephala</name>
    <dbReference type="NCBI Taxonomy" id="150177"/>
    <lineage>
        <taxon>Bacteria</taxon>
        <taxon>Bacillati</taxon>
        <taxon>Actinomycetota</taxon>
        <taxon>Actinomycetes</taxon>
        <taxon>Streptosporangiales</taxon>
        <taxon>Streptosporangiaceae</taxon>
        <taxon>Acrocarpospora</taxon>
    </lineage>
</organism>
<name>A0A5M3WX31_9ACTN</name>
<feature type="transmembrane region" description="Helical" evidence="3">
    <location>
        <begin position="148"/>
        <end position="166"/>
    </location>
</feature>
<keyword evidence="3" id="KW-0472">Membrane</keyword>
<keyword evidence="3" id="KW-1133">Transmembrane helix</keyword>
<dbReference type="PROSITE" id="PS00379">
    <property type="entry name" value="CDP_ALCOHOL_P_TRANSF"/>
    <property type="match status" value="1"/>
</dbReference>
<comment type="similarity">
    <text evidence="2">Belongs to the CDP-alcohol phosphatidyltransferase class-I family.</text>
</comment>
<comment type="caution">
    <text evidence="4">The sequence shown here is derived from an EMBL/GenBank/DDBJ whole genome shotgun (WGS) entry which is preliminary data.</text>
</comment>
<evidence type="ECO:0000313" key="5">
    <source>
        <dbReference type="Proteomes" id="UP000331127"/>
    </source>
</evidence>
<dbReference type="InterPro" id="IPR048254">
    <property type="entry name" value="CDP_ALCOHOL_P_TRANSF_CS"/>
</dbReference>
<evidence type="ECO:0000256" key="1">
    <source>
        <dbReference type="ARBA" id="ARBA00022679"/>
    </source>
</evidence>
<dbReference type="GO" id="GO:0016780">
    <property type="term" value="F:phosphotransferase activity, for other substituted phosphate groups"/>
    <property type="evidence" value="ECO:0007669"/>
    <property type="project" value="InterPro"/>
</dbReference>
<reference evidence="4 5" key="1">
    <citation type="submission" date="2019-10" db="EMBL/GenBank/DDBJ databases">
        <title>Whole genome shotgun sequence of Acrocarpospora macrocephala NBRC 16266.</title>
        <authorList>
            <person name="Ichikawa N."/>
            <person name="Kimura A."/>
            <person name="Kitahashi Y."/>
            <person name="Komaki H."/>
            <person name="Oguchi A."/>
        </authorList>
    </citation>
    <scope>NUCLEOTIDE SEQUENCE [LARGE SCALE GENOMIC DNA]</scope>
    <source>
        <strain evidence="4 5">NBRC 16266</strain>
    </source>
</reference>
<evidence type="ECO:0000313" key="4">
    <source>
        <dbReference type="EMBL" id="GES14027.1"/>
    </source>
</evidence>
<feature type="transmembrane region" description="Helical" evidence="3">
    <location>
        <begin position="242"/>
        <end position="263"/>
    </location>
</feature>
<dbReference type="Pfam" id="PF01066">
    <property type="entry name" value="CDP-OH_P_transf"/>
    <property type="match status" value="1"/>
</dbReference>
<proteinExistence type="inferred from homology"/>
<feature type="transmembrane region" description="Helical" evidence="3">
    <location>
        <begin position="74"/>
        <end position="100"/>
    </location>
</feature>
<keyword evidence="3" id="KW-0812">Transmembrane</keyword>
<dbReference type="Proteomes" id="UP000331127">
    <property type="component" value="Unassembled WGS sequence"/>
</dbReference>
<dbReference type="Gene3D" id="1.20.120.1760">
    <property type="match status" value="1"/>
</dbReference>
<keyword evidence="1 2" id="KW-0808">Transferase</keyword>
<evidence type="ECO:0000256" key="2">
    <source>
        <dbReference type="RuleBase" id="RU003750"/>
    </source>
</evidence>
<dbReference type="GO" id="GO:0016020">
    <property type="term" value="C:membrane"/>
    <property type="evidence" value="ECO:0007669"/>
    <property type="project" value="InterPro"/>
</dbReference>
<evidence type="ECO:0008006" key="6">
    <source>
        <dbReference type="Google" id="ProtNLM"/>
    </source>
</evidence>
<keyword evidence="5" id="KW-1185">Reference proteome</keyword>
<dbReference type="InterPro" id="IPR043130">
    <property type="entry name" value="CDP-OH_PTrfase_TM_dom"/>
</dbReference>
<dbReference type="InterPro" id="IPR000462">
    <property type="entry name" value="CDP-OH_P_trans"/>
</dbReference>
<sequence>MATRSPGCHRRRGYRLPRVAILTCMGGFTLDDIKAARKPRDSWWTVFLVDPLACRLALLVANHTSITPNGLTRLSILLGFGAAGLFATGRLAAGAILFYLSFTVDCMDGKIARLKGTGTPFGLWLDYVGDRVRILCCAFGFAYGQGASVFWITATVVVLLDLFRYINAPQVNRVREATRTLAAARAGGEVVFVEDVLRLTPQSRVGHLVATHDQPLVDLHRGWRRTFPWFDRFRIFLVRHRVRTHVVGGIEFHAAVFVIAPPFGPWAMVWAAGVAGALVLLFEAALVYRIWLAAREAGRTVPKREKVLV</sequence>
<dbReference type="GO" id="GO:0008654">
    <property type="term" value="P:phospholipid biosynthetic process"/>
    <property type="evidence" value="ECO:0007669"/>
    <property type="project" value="InterPro"/>
</dbReference>
<dbReference type="EMBL" id="BLAE01000053">
    <property type="protein sequence ID" value="GES14027.1"/>
    <property type="molecule type" value="Genomic_DNA"/>
</dbReference>
<dbReference type="AlphaFoldDB" id="A0A5M3WX31"/>
<accession>A0A5M3WX31</accession>
<protein>
    <recommendedName>
        <fullName evidence="6">CDP-alcohol phosphatidyltransferase family protein</fullName>
    </recommendedName>
</protein>
<evidence type="ECO:0000256" key="3">
    <source>
        <dbReference type="SAM" id="Phobius"/>
    </source>
</evidence>
<feature type="transmembrane region" description="Helical" evidence="3">
    <location>
        <begin position="269"/>
        <end position="294"/>
    </location>
</feature>
<gene>
    <name evidence="4" type="ORF">Amac_076240</name>
</gene>